<dbReference type="Proteomes" id="UP000826271">
    <property type="component" value="Unassembled WGS sequence"/>
</dbReference>
<comment type="caution">
    <text evidence="2">The sequence shown here is derived from an EMBL/GenBank/DDBJ whole genome shotgun (WGS) entry which is preliminary data.</text>
</comment>
<gene>
    <name evidence="2" type="ORF">BUALT_Bualt17G0094400</name>
</gene>
<feature type="compositionally biased region" description="Basic residues" evidence="1">
    <location>
        <begin position="58"/>
        <end position="69"/>
    </location>
</feature>
<dbReference type="EMBL" id="WHWC01000017">
    <property type="protein sequence ID" value="KAG8366577.1"/>
    <property type="molecule type" value="Genomic_DNA"/>
</dbReference>
<evidence type="ECO:0000313" key="2">
    <source>
        <dbReference type="EMBL" id="KAG8366577.1"/>
    </source>
</evidence>
<feature type="compositionally biased region" description="Basic and acidic residues" evidence="1">
    <location>
        <begin position="70"/>
        <end position="81"/>
    </location>
</feature>
<dbReference type="PANTHER" id="PTHR34956">
    <property type="entry name" value="OS05G0397300 PROTEIN"/>
    <property type="match status" value="1"/>
</dbReference>
<evidence type="ECO:0000256" key="1">
    <source>
        <dbReference type="SAM" id="MobiDB-lite"/>
    </source>
</evidence>
<evidence type="ECO:0000313" key="3">
    <source>
        <dbReference type="Proteomes" id="UP000826271"/>
    </source>
</evidence>
<keyword evidence="3" id="KW-1185">Reference proteome</keyword>
<organism evidence="2 3">
    <name type="scientific">Buddleja alternifolia</name>
    <dbReference type="NCBI Taxonomy" id="168488"/>
    <lineage>
        <taxon>Eukaryota</taxon>
        <taxon>Viridiplantae</taxon>
        <taxon>Streptophyta</taxon>
        <taxon>Embryophyta</taxon>
        <taxon>Tracheophyta</taxon>
        <taxon>Spermatophyta</taxon>
        <taxon>Magnoliopsida</taxon>
        <taxon>eudicotyledons</taxon>
        <taxon>Gunneridae</taxon>
        <taxon>Pentapetalae</taxon>
        <taxon>asterids</taxon>
        <taxon>lamiids</taxon>
        <taxon>Lamiales</taxon>
        <taxon>Scrophulariaceae</taxon>
        <taxon>Buddlejeae</taxon>
        <taxon>Buddleja</taxon>
    </lineage>
</organism>
<sequence>MVEARKEGTDKGPRSVTQCRSYYNWPDNKEDYAAPAWILNLWRSGNGTGVFIPQISQSRRKYKPRRKKNERGTTYKRVEKI</sequence>
<reference evidence="2" key="1">
    <citation type="submission" date="2019-10" db="EMBL/GenBank/DDBJ databases">
        <authorList>
            <person name="Zhang R."/>
            <person name="Pan Y."/>
            <person name="Wang J."/>
            <person name="Ma R."/>
            <person name="Yu S."/>
        </authorList>
    </citation>
    <scope>NUCLEOTIDE SEQUENCE</scope>
    <source>
        <strain evidence="2">LA-IB0</strain>
        <tissue evidence="2">Leaf</tissue>
    </source>
</reference>
<feature type="region of interest" description="Disordered" evidence="1">
    <location>
        <begin position="57"/>
        <end position="81"/>
    </location>
</feature>
<dbReference type="AlphaFoldDB" id="A0AAV6WDJ4"/>
<dbReference type="PANTHER" id="PTHR34956:SF1">
    <property type="entry name" value="DUF4005 DOMAIN-CONTAINING PROTEIN"/>
    <property type="match status" value="1"/>
</dbReference>
<name>A0AAV6WDJ4_9LAMI</name>
<accession>A0AAV6WDJ4</accession>
<proteinExistence type="predicted"/>
<protein>
    <submittedName>
        <fullName evidence="2">Uncharacterized protein</fullName>
    </submittedName>
</protein>